<dbReference type="RefSeq" id="WP_300960878.1">
    <property type="nucleotide sequence ID" value="NZ_JAUHJR010000004.1"/>
</dbReference>
<evidence type="ECO:0000256" key="2">
    <source>
        <dbReference type="ARBA" id="ARBA00022729"/>
    </source>
</evidence>
<evidence type="ECO:0000259" key="6">
    <source>
        <dbReference type="PROSITE" id="PS51352"/>
    </source>
</evidence>
<evidence type="ECO:0000256" key="1">
    <source>
        <dbReference type="ARBA" id="ARBA00005791"/>
    </source>
</evidence>
<dbReference type="Pfam" id="PF13462">
    <property type="entry name" value="Thioredoxin_4"/>
    <property type="match status" value="1"/>
</dbReference>
<dbReference type="InterPro" id="IPR012336">
    <property type="entry name" value="Thioredoxin-like_fold"/>
</dbReference>
<keyword evidence="3" id="KW-0560">Oxidoreductase</keyword>
<protein>
    <submittedName>
        <fullName evidence="7">Thioredoxin domain-containing protein</fullName>
    </submittedName>
</protein>
<keyword evidence="8" id="KW-1185">Reference proteome</keyword>
<sequence length="207" mass="22908">MALIVSMVAVFFVAQQRESDGPRPVSSPEQASAVVREDSRILGEKGTSGTTFVEFLDFECEACGAAFPVVEELREKYAGEVTFVVRYFPLPGHFNAERAARAVEAAARQGEFEALYTKMYETQSSWGEAQEPHDDLFRGFAEDLGLDMAKFDADYASKEVADRVQRDVDDGLALGVQGTPTFYIDGQPFQPQSIEDFHTALDEAIKK</sequence>
<keyword evidence="5" id="KW-0676">Redox-active center</keyword>
<dbReference type="SUPFAM" id="SSF52833">
    <property type="entry name" value="Thioredoxin-like"/>
    <property type="match status" value="1"/>
</dbReference>
<evidence type="ECO:0000313" key="7">
    <source>
        <dbReference type="EMBL" id="MDN4161921.1"/>
    </source>
</evidence>
<dbReference type="PROSITE" id="PS51352">
    <property type="entry name" value="THIOREDOXIN_2"/>
    <property type="match status" value="1"/>
</dbReference>
<dbReference type="InterPro" id="IPR036249">
    <property type="entry name" value="Thioredoxin-like_sf"/>
</dbReference>
<accession>A0ABT8EVD5</accession>
<evidence type="ECO:0000256" key="4">
    <source>
        <dbReference type="ARBA" id="ARBA00023157"/>
    </source>
</evidence>
<dbReference type="EMBL" id="JAUHJR010000004">
    <property type="protein sequence ID" value="MDN4161921.1"/>
    <property type="molecule type" value="Genomic_DNA"/>
</dbReference>
<name>A0ABT8EVD5_9ACTN</name>
<comment type="caution">
    <text evidence="7">The sequence shown here is derived from an EMBL/GenBank/DDBJ whole genome shotgun (WGS) entry which is preliminary data.</text>
</comment>
<comment type="similarity">
    <text evidence="1">Belongs to the thioredoxin family. DsbA subfamily.</text>
</comment>
<dbReference type="PANTHER" id="PTHR13887">
    <property type="entry name" value="GLUTATHIONE S-TRANSFERASE KAPPA"/>
    <property type="match status" value="1"/>
</dbReference>
<evidence type="ECO:0000256" key="5">
    <source>
        <dbReference type="ARBA" id="ARBA00023284"/>
    </source>
</evidence>
<evidence type="ECO:0000313" key="8">
    <source>
        <dbReference type="Proteomes" id="UP001168537"/>
    </source>
</evidence>
<gene>
    <name evidence="7" type="ORF">QWY29_11215</name>
</gene>
<proteinExistence type="inferred from homology"/>
<dbReference type="Gene3D" id="3.40.30.10">
    <property type="entry name" value="Glutaredoxin"/>
    <property type="match status" value="1"/>
</dbReference>
<organism evidence="7 8">
    <name type="scientific">Nocardioides abyssi</name>
    <dbReference type="NCBI Taxonomy" id="3058370"/>
    <lineage>
        <taxon>Bacteria</taxon>
        <taxon>Bacillati</taxon>
        <taxon>Actinomycetota</taxon>
        <taxon>Actinomycetes</taxon>
        <taxon>Propionibacteriales</taxon>
        <taxon>Nocardioidaceae</taxon>
        <taxon>Nocardioides</taxon>
    </lineage>
</organism>
<feature type="domain" description="Thioredoxin" evidence="6">
    <location>
        <begin position="3"/>
        <end position="206"/>
    </location>
</feature>
<dbReference type="PANTHER" id="PTHR13887:SF14">
    <property type="entry name" value="DISULFIDE BOND FORMATION PROTEIN D"/>
    <property type="match status" value="1"/>
</dbReference>
<keyword evidence="2" id="KW-0732">Signal</keyword>
<evidence type="ECO:0000256" key="3">
    <source>
        <dbReference type="ARBA" id="ARBA00023002"/>
    </source>
</evidence>
<dbReference type="InterPro" id="IPR013766">
    <property type="entry name" value="Thioredoxin_domain"/>
</dbReference>
<reference evidence="7" key="1">
    <citation type="submission" date="2023-06" db="EMBL/GenBank/DDBJ databases">
        <title>Draft genome sequence of Nocardioides sp. SOB72.</title>
        <authorList>
            <person name="Zhang G."/>
        </authorList>
    </citation>
    <scope>NUCLEOTIDE SEQUENCE</scope>
    <source>
        <strain evidence="7">SOB72</strain>
    </source>
</reference>
<dbReference type="Proteomes" id="UP001168537">
    <property type="component" value="Unassembled WGS sequence"/>
</dbReference>
<keyword evidence="4" id="KW-1015">Disulfide bond</keyword>